<accession>A0A0E9PZ89</accession>
<organism evidence="1">
    <name type="scientific">Anguilla anguilla</name>
    <name type="common">European freshwater eel</name>
    <name type="synonym">Muraena anguilla</name>
    <dbReference type="NCBI Taxonomy" id="7936"/>
    <lineage>
        <taxon>Eukaryota</taxon>
        <taxon>Metazoa</taxon>
        <taxon>Chordata</taxon>
        <taxon>Craniata</taxon>
        <taxon>Vertebrata</taxon>
        <taxon>Euteleostomi</taxon>
        <taxon>Actinopterygii</taxon>
        <taxon>Neopterygii</taxon>
        <taxon>Teleostei</taxon>
        <taxon>Anguilliformes</taxon>
        <taxon>Anguillidae</taxon>
        <taxon>Anguilla</taxon>
    </lineage>
</organism>
<dbReference type="AlphaFoldDB" id="A0A0E9PZ89"/>
<dbReference type="EMBL" id="GBXM01098636">
    <property type="protein sequence ID" value="JAH09941.1"/>
    <property type="molecule type" value="Transcribed_RNA"/>
</dbReference>
<evidence type="ECO:0000313" key="1">
    <source>
        <dbReference type="EMBL" id="JAH09941.1"/>
    </source>
</evidence>
<reference evidence="1" key="2">
    <citation type="journal article" date="2015" name="Fish Shellfish Immunol.">
        <title>Early steps in the European eel (Anguilla anguilla)-Vibrio vulnificus interaction in the gills: Role of the RtxA13 toxin.</title>
        <authorList>
            <person name="Callol A."/>
            <person name="Pajuelo D."/>
            <person name="Ebbesson L."/>
            <person name="Teles M."/>
            <person name="MacKenzie S."/>
            <person name="Amaro C."/>
        </authorList>
    </citation>
    <scope>NUCLEOTIDE SEQUENCE</scope>
</reference>
<protein>
    <submittedName>
        <fullName evidence="1">Uncharacterized protein</fullName>
    </submittedName>
</protein>
<sequence length="58" mass="7008">MFRLIVGVVLFSKVFFYWKRTSWRSSVWRSNELAHHRTLRITSIFLGFLLVLRSGRVH</sequence>
<name>A0A0E9PZ89_ANGAN</name>
<proteinExistence type="predicted"/>
<reference evidence="1" key="1">
    <citation type="submission" date="2014-11" db="EMBL/GenBank/DDBJ databases">
        <authorList>
            <person name="Amaro Gonzalez C."/>
        </authorList>
    </citation>
    <scope>NUCLEOTIDE SEQUENCE</scope>
</reference>